<evidence type="ECO:0000259" key="6">
    <source>
        <dbReference type="SMART" id="SM01332"/>
    </source>
</evidence>
<keyword evidence="2 4" id="KW-0195">Cyclin</keyword>
<evidence type="ECO:0008006" key="9">
    <source>
        <dbReference type="Google" id="ProtNLM"/>
    </source>
</evidence>
<dbReference type="InterPro" id="IPR013763">
    <property type="entry name" value="Cyclin-like_dom"/>
</dbReference>
<dbReference type="Proteomes" id="UP001497623">
    <property type="component" value="Unassembled WGS sequence"/>
</dbReference>
<feature type="domain" description="Cyclin C-terminal" evidence="6">
    <location>
        <begin position="239"/>
        <end position="362"/>
    </location>
</feature>
<keyword evidence="8" id="KW-1185">Reference proteome</keyword>
<organism evidence="7 8">
    <name type="scientific">Meganyctiphanes norvegica</name>
    <name type="common">Northern krill</name>
    <name type="synonym">Thysanopoda norvegica</name>
    <dbReference type="NCBI Taxonomy" id="48144"/>
    <lineage>
        <taxon>Eukaryota</taxon>
        <taxon>Metazoa</taxon>
        <taxon>Ecdysozoa</taxon>
        <taxon>Arthropoda</taxon>
        <taxon>Crustacea</taxon>
        <taxon>Multicrustacea</taxon>
        <taxon>Malacostraca</taxon>
        <taxon>Eumalacostraca</taxon>
        <taxon>Eucarida</taxon>
        <taxon>Euphausiacea</taxon>
        <taxon>Euphausiidae</taxon>
        <taxon>Meganyctiphanes</taxon>
    </lineage>
</organism>
<protein>
    <recommendedName>
        <fullName evidence="9">Cyclin D</fullName>
    </recommendedName>
</protein>
<dbReference type="InterPro" id="IPR004367">
    <property type="entry name" value="Cyclin_C-dom"/>
</dbReference>
<dbReference type="Pfam" id="PF00134">
    <property type="entry name" value="Cyclin_N"/>
    <property type="match status" value="1"/>
</dbReference>
<dbReference type="SUPFAM" id="SSF47954">
    <property type="entry name" value="Cyclin-like"/>
    <property type="match status" value="2"/>
</dbReference>
<comment type="similarity">
    <text evidence="4">Belongs to the cyclin family.</text>
</comment>
<proteinExistence type="inferred from homology"/>
<dbReference type="AlphaFoldDB" id="A0AAV2RET4"/>
<name>A0AAV2RET4_MEGNR</name>
<dbReference type="Pfam" id="PF02984">
    <property type="entry name" value="Cyclin_C"/>
    <property type="match status" value="1"/>
</dbReference>
<evidence type="ECO:0000256" key="1">
    <source>
        <dbReference type="ARBA" id="ARBA00022618"/>
    </source>
</evidence>
<evidence type="ECO:0000259" key="5">
    <source>
        <dbReference type="SMART" id="SM00385"/>
    </source>
</evidence>
<dbReference type="EMBL" id="CAXKWB010021546">
    <property type="protein sequence ID" value="CAL4123256.1"/>
    <property type="molecule type" value="Genomic_DNA"/>
</dbReference>
<evidence type="ECO:0000313" key="7">
    <source>
        <dbReference type="EMBL" id="CAL4123256.1"/>
    </source>
</evidence>
<feature type="non-terminal residue" evidence="7">
    <location>
        <position position="370"/>
    </location>
</feature>
<gene>
    <name evidence="7" type="ORF">MNOR_LOCUS23922</name>
</gene>
<feature type="domain" description="Cyclin-like" evidence="5">
    <location>
        <begin position="241"/>
        <end position="332"/>
    </location>
</feature>
<dbReference type="SMART" id="SM01332">
    <property type="entry name" value="Cyclin_C"/>
    <property type="match status" value="1"/>
</dbReference>
<dbReference type="InterPro" id="IPR036915">
    <property type="entry name" value="Cyclin-like_sf"/>
</dbReference>
<feature type="domain" description="Cyclin-like" evidence="5">
    <location>
        <begin position="146"/>
        <end position="230"/>
    </location>
</feature>
<dbReference type="FunFam" id="1.10.472.10:FF:000001">
    <property type="entry name" value="G2/mitotic-specific cyclin"/>
    <property type="match status" value="1"/>
</dbReference>
<dbReference type="Gene3D" id="1.10.472.10">
    <property type="entry name" value="Cyclin-like"/>
    <property type="match status" value="2"/>
</dbReference>
<keyword evidence="1" id="KW-0132">Cell division</keyword>
<comment type="caution">
    <text evidence="7">The sequence shown here is derived from an EMBL/GenBank/DDBJ whole genome shotgun (WGS) entry which is preliminary data.</text>
</comment>
<evidence type="ECO:0000256" key="3">
    <source>
        <dbReference type="ARBA" id="ARBA00023306"/>
    </source>
</evidence>
<sequence length="370" mass="41627">MVDHSPSASLEMNLDACENFVVKYSSVHLSTTYMYSQADSEDTPLGPINISFRELWYDADYLDNMNNRRSSLGSESLLEHDITEDQTLEGYWGSTDHGLDYSVLLGYEYQNDIYEIKKDLEKPYHPINCMASQPVVTSFMRCTLVNWLVKVNHELKFAPETAFLAVNLCDRFLQATPLAQDCLQLMATSALTVAAKMEECIVPGISELVAMCGGTYQPHHFRRMEVLMLSKLGFELYAPTTWFFITHLAMKAAESGSWDKRVVSLARYVSETCLCNYEVTQFLPSVQAAAGLLAATQLQRNQGINTTEFHNNVVKVIRSLYTVAEQEEATKCCNMMVVYMTPFLESLSPETGQVFFDPCTPPPLGILTPP</sequence>
<accession>A0AAV2RET4</accession>
<dbReference type="InterPro" id="IPR006671">
    <property type="entry name" value="Cyclin_N"/>
</dbReference>
<keyword evidence="3" id="KW-0131">Cell cycle</keyword>
<evidence type="ECO:0000313" key="8">
    <source>
        <dbReference type="Proteomes" id="UP001497623"/>
    </source>
</evidence>
<evidence type="ECO:0000256" key="2">
    <source>
        <dbReference type="ARBA" id="ARBA00023127"/>
    </source>
</evidence>
<dbReference type="CDD" id="cd20537">
    <property type="entry name" value="CYCLIN_CCNO-like_rpt2"/>
    <property type="match status" value="1"/>
</dbReference>
<dbReference type="GO" id="GO:0051301">
    <property type="term" value="P:cell division"/>
    <property type="evidence" value="ECO:0007669"/>
    <property type="project" value="UniProtKB-KW"/>
</dbReference>
<dbReference type="PANTHER" id="PTHR10177">
    <property type="entry name" value="CYCLINS"/>
    <property type="match status" value="1"/>
</dbReference>
<dbReference type="SMART" id="SM00385">
    <property type="entry name" value="CYCLIN"/>
    <property type="match status" value="2"/>
</dbReference>
<evidence type="ECO:0000256" key="4">
    <source>
        <dbReference type="RuleBase" id="RU000383"/>
    </source>
</evidence>
<dbReference type="InterPro" id="IPR039361">
    <property type="entry name" value="Cyclin"/>
</dbReference>
<reference evidence="7 8" key="1">
    <citation type="submission" date="2024-05" db="EMBL/GenBank/DDBJ databases">
        <authorList>
            <person name="Wallberg A."/>
        </authorList>
    </citation>
    <scope>NUCLEOTIDE SEQUENCE [LARGE SCALE GENOMIC DNA]</scope>
</reference>